<dbReference type="SUPFAM" id="SSF52151">
    <property type="entry name" value="FabD/lysophospholipase-like"/>
    <property type="match status" value="1"/>
</dbReference>
<evidence type="ECO:0000313" key="6">
    <source>
        <dbReference type="EMBL" id="HIU40542.1"/>
    </source>
</evidence>
<feature type="short sequence motif" description="GXSXG" evidence="4">
    <location>
        <begin position="36"/>
        <end position="40"/>
    </location>
</feature>
<accession>A0A9D1LJ42</accession>
<dbReference type="CDD" id="cd07209">
    <property type="entry name" value="Pat_hypo_Ecoli_Z1214_like"/>
    <property type="match status" value="1"/>
</dbReference>
<protein>
    <submittedName>
        <fullName evidence="6">Patatin-like phospholipase family protein</fullName>
    </submittedName>
</protein>
<dbReference type="Pfam" id="PF01734">
    <property type="entry name" value="Patatin"/>
    <property type="match status" value="1"/>
</dbReference>
<organism evidence="6 7">
    <name type="scientific">Candidatus Aphodocola excrementigallinarum</name>
    <dbReference type="NCBI Taxonomy" id="2840670"/>
    <lineage>
        <taxon>Bacteria</taxon>
        <taxon>Bacillati</taxon>
        <taxon>Bacillota</taxon>
        <taxon>Bacilli</taxon>
        <taxon>Candidatus Aphodocola</taxon>
    </lineage>
</organism>
<dbReference type="InterPro" id="IPR050301">
    <property type="entry name" value="NTE"/>
</dbReference>
<dbReference type="Gene3D" id="3.40.1090.10">
    <property type="entry name" value="Cytosolic phospholipase A2 catalytic domain"/>
    <property type="match status" value="1"/>
</dbReference>
<feature type="short sequence motif" description="GXGXXG" evidence="4">
    <location>
        <begin position="9"/>
        <end position="14"/>
    </location>
</feature>
<keyword evidence="1 4" id="KW-0378">Hydrolase</keyword>
<evidence type="ECO:0000313" key="7">
    <source>
        <dbReference type="Proteomes" id="UP000824074"/>
    </source>
</evidence>
<proteinExistence type="predicted"/>
<dbReference type="Proteomes" id="UP000824074">
    <property type="component" value="Unassembled WGS sequence"/>
</dbReference>
<dbReference type="GO" id="GO:0016787">
    <property type="term" value="F:hydrolase activity"/>
    <property type="evidence" value="ECO:0007669"/>
    <property type="project" value="UniProtKB-UniRule"/>
</dbReference>
<evidence type="ECO:0000256" key="1">
    <source>
        <dbReference type="ARBA" id="ARBA00022801"/>
    </source>
</evidence>
<dbReference type="PROSITE" id="PS51635">
    <property type="entry name" value="PNPLA"/>
    <property type="match status" value="1"/>
</dbReference>
<dbReference type="InterPro" id="IPR016035">
    <property type="entry name" value="Acyl_Trfase/lysoPLipase"/>
</dbReference>
<reference evidence="6" key="1">
    <citation type="submission" date="2020-10" db="EMBL/GenBank/DDBJ databases">
        <authorList>
            <person name="Gilroy R."/>
        </authorList>
    </citation>
    <scope>NUCLEOTIDE SEQUENCE</scope>
    <source>
        <strain evidence="6">CHK193-30670</strain>
    </source>
</reference>
<dbReference type="PANTHER" id="PTHR14226">
    <property type="entry name" value="NEUROPATHY TARGET ESTERASE/SWISS CHEESE D.MELANOGASTER"/>
    <property type="match status" value="1"/>
</dbReference>
<dbReference type="GO" id="GO:0016042">
    <property type="term" value="P:lipid catabolic process"/>
    <property type="evidence" value="ECO:0007669"/>
    <property type="project" value="UniProtKB-UniRule"/>
</dbReference>
<name>A0A9D1LJ42_9FIRM</name>
<dbReference type="InterPro" id="IPR002641">
    <property type="entry name" value="PNPLA_dom"/>
</dbReference>
<comment type="caution">
    <text evidence="6">The sequence shown here is derived from an EMBL/GenBank/DDBJ whole genome shotgun (WGS) entry which is preliminary data.</text>
</comment>
<gene>
    <name evidence="6" type="ORF">IAB68_04505</name>
</gene>
<evidence type="ECO:0000259" key="5">
    <source>
        <dbReference type="PROSITE" id="PS51635"/>
    </source>
</evidence>
<feature type="short sequence motif" description="DGA/G" evidence="4">
    <location>
        <begin position="174"/>
        <end position="176"/>
    </location>
</feature>
<keyword evidence="2 4" id="KW-0442">Lipid degradation</keyword>
<feature type="domain" description="PNPLA" evidence="5">
    <location>
        <begin position="5"/>
        <end position="187"/>
    </location>
</feature>
<sequence>MKRAVVLSGGGAKGGYEIGVWKALRRLDIDYDIVTGTSVGALIGELMVQKDYDKALKLWYFMDYSKVMDIEINGRFSTKKGREEIVKKYAKGAVKGGRELTGLKKIVDDLYDDDKFFSSNVDYGLVTVYFPSFKPKYVVKSKLKKDEVKDYLMASSACFPAFKMYKIGKNSFIDGGYYDNLPINLAIKLGAEEVIAVNTGAIGITRKVKNDKVKVINIKPKNDIGNFLAFEKKYARRAIAFGYNDAMKTFGKLEGDLYTFRLGSLKRNYDRNISRFIDNVEKYIPELISKLRYKKILNKNNFDAFNKVLENTAKAFLIDEANIYRTSFLNMKIKREYIRTKITSFNKIKRKIKTKALKKNYINKELIIYIYHLLDDYEKNKKTIASISLFFFDAFLSAIYLKTIMR</sequence>
<evidence type="ECO:0000256" key="4">
    <source>
        <dbReference type="PROSITE-ProRule" id="PRU01161"/>
    </source>
</evidence>
<dbReference type="EMBL" id="DVMT01000045">
    <property type="protein sequence ID" value="HIU40542.1"/>
    <property type="molecule type" value="Genomic_DNA"/>
</dbReference>
<feature type="active site" description="Proton acceptor" evidence="4">
    <location>
        <position position="174"/>
    </location>
</feature>
<dbReference type="AlphaFoldDB" id="A0A9D1LJ42"/>
<feature type="active site" description="Nucleophile" evidence="4">
    <location>
        <position position="38"/>
    </location>
</feature>
<dbReference type="PANTHER" id="PTHR14226:SF57">
    <property type="entry name" value="BLR7027 PROTEIN"/>
    <property type="match status" value="1"/>
</dbReference>
<evidence type="ECO:0000256" key="3">
    <source>
        <dbReference type="ARBA" id="ARBA00023098"/>
    </source>
</evidence>
<reference evidence="6" key="2">
    <citation type="journal article" date="2021" name="PeerJ">
        <title>Extensive microbial diversity within the chicken gut microbiome revealed by metagenomics and culture.</title>
        <authorList>
            <person name="Gilroy R."/>
            <person name="Ravi A."/>
            <person name="Getino M."/>
            <person name="Pursley I."/>
            <person name="Horton D.L."/>
            <person name="Alikhan N.F."/>
            <person name="Baker D."/>
            <person name="Gharbi K."/>
            <person name="Hall N."/>
            <person name="Watson M."/>
            <person name="Adriaenssens E.M."/>
            <person name="Foster-Nyarko E."/>
            <person name="Jarju S."/>
            <person name="Secka A."/>
            <person name="Antonio M."/>
            <person name="Oren A."/>
            <person name="Chaudhuri R.R."/>
            <person name="La Ragione R."/>
            <person name="Hildebrand F."/>
            <person name="Pallen M.J."/>
        </authorList>
    </citation>
    <scope>NUCLEOTIDE SEQUENCE</scope>
    <source>
        <strain evidence="6">CHK193-30670</strain>
    </source>
</reference>
<keyword evidence="3 4" id="KW-0443">Lipid metabolism</keyword>
<evidence type="ECO:0000256" key="2">
    <source>
        <dbReference type="ARBA" id="ARBA00022963"/>
    </source>
</evidence>